<dbReference type="EMBL" id="BGZK01001592">
    <property type="protein sequence ID" value="GBP82883.1"/>
    <property type="molecule type" value="Genomic_DNA"/>
</dbReference>
<evidence type="ECO:0000313" key="2">
    <source>
        <dbReference type="Proteomes" id="UP000299102"/>
    </source>
</evidence>
<name>A0A4C1Z6X1_EUMVA</name>
<organism evidence="1 2">
    <name type="scientific">Eumeta variegata</name>
    <name type="common">Bagworm moth</name>
    <name type="synonym">Eumeta japonica</name>
    <dbReference type="NCBI Taxonomy" id="151549"/>
    <lineage>
        <taxon>Eukaryota</taxon>
        <taxon>Metazoa</taxon>
        <taxon>Ecdysozoa</taxon>
        <taxon>Arthropoda</taxon>
        <taxon>Hexapoda</taxon>
        <taxon>Insecta</taxon>
        <taxon>Pterygota</taxon>
        <taxon>Neoptera</taxon>
        <taxon>Endopterygota</taxon>
        <taxon>Lepidoptera</taxon>
        <taxon>Glossata</taxon>
        <taxon>Ditrysia</taxon>
        <taxon>Tineoidea</taxon>
        <taxon>Psychidae</taxon>
        <taxon>Oiketicinae</taxon>
        <taxon>Eumeta</taxon>
    </lineage>
</organism>
<evidence type="ECO:0000313" key="1">
    <source>
        <dbReference type="EMBL" id="GBP82883.1"/>
    </source>
</evidence>
<keyword evidence="2" id="KW-1185">Reference proteome</keyword>
<dbReference type="Proteomes" id="UP000299102">
    <property type="component" value="Unassembled WGS sequence"/>
</dbReference>
<reference evidence="1 2" key="1">
    <citation type="journal article" date="2019" name="Commun. Biol.">
        <title>The bagworm genome reveals a unique fibroin gene that provides high tensile strength.</title>
        <authorList>
            <person name="Kono N."/>
            <person name="Nakamura H."/>
            <person name="Ohtoshi R."/>
            <person name="Tomita M."/>
            <person name="Numata K."/>
            <person name="Arakawa K."/>
        </authorList>
    </citation>
    <scope>NUCLEOTIDE SEQUENCE [LARGE SCALE GENOMIC DNA]</scope>
</reference>
<gene>
    <name evidence="1" type="ORF">EVAR_59335_1</name>
</gene>
<proteinExistence type="predicted"/>
<dbReference type="AlphaFoldDB" id="A0A4C1Z6X1"/>
<comment type="caution">
    <text evidence="1">The sequence shown here is derived from an EMBL/GenBank/DDBJ whole genome shotgun (WGS) entry which is preliminary data.</text>
</comment>
<protein>
    <submittedName>
        <fullName evidence="1">Uncharacterized protein</fullName>
    </submittedName>
</protein>
<accession>A0A4C1Z6X1</accession>
<sequence>MLFQLHITLKNVGGAWGHLQMGTSRVVDTPACRLAAFGKAIIEFQLCSIDRPKCSNFRGKFLVGFSPTLRLVHAGVRYAFFTSSLLQDEKKKHYRHCGRYLCDIM</sequence>